<name>A0A316WDY3_9BASI</name>
<dbReference type="InParanoid" id="A0A316WDY3"/>
<feature type="compositionally biased region" description="Basic and acidic residues" evidence="1">
    <location>
        <begin position="85"/>
        <end position="96"/>
    </location>
</feature>
<dbReference type="RefSeq" id="XP_025373173.1">
    <property type="nucleotide sequence ID" value="XM_025517655.1"/>
</dbReference>
<evidence type="ECO:0000313" key="3">
    <source>
        <dbReference type="Proteomes" id="UP000245783"/>
    </source>
</evidence>
<evidence type="ECO:0000313" key="2">
    <source>
        <dbReference type="EMBL" id="PWN46013.1"/>
    </source>
</evidence>
<feature type="compositionally biased region" description="Polar residues" evidence="1">
    <location>
        <begin position="100"/>
        <end position="109"/>
    </location>
</feature>
<sequence length="630" mass="70527">MSSSNLPGEMQLDAPASAKVHLRTEVRQTVPGDTSGSSGEDESVRGRVDTCNSSSPNEGYCTPRAIRSPPAEDSNSNPDLGWSKFRLEDPQERSERISVPQESDPNKSVQDPAPCATMQLETKSSAVATPPRFMPIPAGIASPSGTGGSFCQQQGDQAGSPAELVPIPDPHDVASAQEAGLKVPVSLSRKGDTKRLRGKSIVASGKTRCCSREPTPETEPLLRPDVLGLILLELIPTREAFLQSEVLVYGNWMDVSNLDEKLTRHALAWEGVALTQWLLQLRLLDTSWNQAIKNSSLWVQLGEVFFQFPGPPMQPTEQPFERFYSKLRDICVPCYLNDRITSSKGRRRPSFAFGWVPMCNNHSYIVKSVHNPPRHRALCWKCFDEGGKNANCAIVQTGDDEAFENETNQMGNACGACRKKALEEALNRSWKHLGILLRGSSALIHAPAMRYINWGDWSASDAAEEVASNYWLYCYTRWPDYYASTLQLLNESAVNEQRNIVLAFVETRPGDAGDLWHLWEHAWFETKAVLARTSNFRWMLTRIRRIGFSTVYHSLMDQYRNSLVFTENGRSARCPSIDDMQRLLFSALPRELDEEQEERTIRESVYEYLSQVARGGRSIISSSRLTSTRS</sequence>
<reference evidence="2 3" key="1">
    <citation type="journal article" date="2018" name="Mol. Biol. Evol.">
        <title>Broad Genomic Sampling Reveals a Smut Pathogenic Ancestry of the Fungal Clade Ustilaginomycotina.</title>
        <authorList>
            <person name="Kijpornyongpan T."/>
            <person name="Mondo S.J."/>
            <person name="Barry K."/>
            <person name="Sandor L."/>
            <person name="Lee J."/>
            <person name="Lipzen A."/>
            <person name="Pangilinan J."/>
            <person name="LaButti K."/>
            <person name="Hainaut M."/>
            <person name="Henrissat B."/>
            <person name="Grigoriev I.V."/>
            <person name="Spatafora J.W."/>
            <person name="Aime M.C."/>
        </authorList>
    </citation>
    <scope>NUCLEOTIDE SEQUENCE [LARGE SCALE GENOMIC DNA]</scope>
    <source>
        <strain evidence="2 3">MCA 4658</strain>
    </source>
</reference>
<dbReference type="Proteomes" id="UP000245783">
    <property type="component" value="Unassembled WGS sequence"/>
</dbReference>
<dbReference type="GeneID" id="37039525"/>
<feature type="region of interest" description="Disordered" evidence="1">
    <location>
        <begin position="1"/>
        <end position="113"/>
    </location>
</feature>
<dbReference type="OrthoDB" id="10373347at2759"/>
<protein>
    <submittedName>
        <fullName evidence="2">Uncharacterized protein</fullName>
    </submittedName>
</protein>
<dbReference type="EMBL" id="KZ819352">
    <property type="protein sequence ID" value="PWN46013.1"/>
    <property type="molecule type" value="Genomic_DNA"/>
</dbReference>
<evidence type="ECO:0000256" key="1">
    <source>
        <dbReference type="SAM" id="MobiDB-lite"/>
    </source>
</evidence>
<keyword evidence="3" id="KW-1185">Reference proteome</keyword>
<organism evidence="2 3">
    <name type="scientific">Ceraceosorus guamensis</name>
    <dbReference type="NCBI Taxonomy" id="1522189"/>
    <lineage>
        <taxon>Eukaryota</taxon>
        <taxon>Fungi</taxon>
        <taxon>Dikarya</taxon>
        <taxon>Basidiomycota</taxon>
        <taxon>Ustilaginomycotina</taxon>
        <taxon>Exobasidiomycetes</taxon>
        <taxon>Ceraceosorales</taxon>
        <taxon>Ceraceosoraceae</taxon>
        <taxon>Ceraceosorus</taxon>
    </lineage>
</organism>
<dbReference type="AlphaFoldDB" id="A0A316WDY3"/>
<accession>A0A316WDY3</accession>
<proteinExistence type="predicted"/>
<gene>
    <name evidence="2" type="ORF">IE81DRAFT_80152</name>
</gene>